<gene>
    <name evidence="2" type="ORF">LCGC14_0387070</name>
</gene>
<reference evidence="2" key="1">
    <citation type="journal article" date="2015" name="Nature">
        <title>Complex archaea that bridge the gap between prokaryotes and eukaryotes.</title>
        <authorList>
            <person name="Spang A."/>
            <person name="Saw J.H."/>
            <person name="Jorgensen S.L."/>
            <person name="Zaremba-Niedzwiedzka K."/>
            <person name="Martijn J."/>
            <person name="Lind A.E."/>
            <person name="van Eijk R."/>
            <person name="Schleper C."/>
            <person name="Guy L."/>
            <person name="Ettema T.J."/>
        </authorList>
    </citation>
    <scope>NUCLEOTIDE SEQUENCE</scope>
</reference>
<dbReference type="EMBL" id="LAZR01000320">
    <property type="protein sequence ID" value="KKN74814.1"/>
    <property type="molecule type" value="Genomic_DNA"/>
</dbReference>
<organism evidence="2">
    <name type="scientific">marine sediment metagenome</name>
    <dbReference type="NCBI Taxonomy" id="412755"/>
    <lineage>
        <taxon>unclassified sequences</taxon>
        <taxon>metagenomes</taxon>
        <taxon>ecological metagenomes</taxon>
    </lineage>
</organism>
<proteinExistence type="predicted"/>
<sequence length="297" mass="33912">MANGRFISTSIRDDFRLNSLSLESEWLFLKTVPHLNRDGIIGFDTLWATVCPRRKEMFDRTDKLVNEWIQQNLVILYPTAEGDALFFPKFLQNQQGLKWSREKPSRYPLPDGFQHVFGDKPDNVQIVSDDSPELIRNESGVNPELIRNESGSGTAQEQVQVQVQVKDQVQDQVEVQVEVEVQEQEQEAAPPSSSSTIRQQVFDRLAGEWGTVNSTQLDKHLELVERYCLSDWRRGFDATKRGARANPTYVEKVIISEQEKANERGPPHQPKSKVEKSMDAVDAVMDAVKQEGIQGWE</sequence>
<comment type="caution">
    <text evidence="2">The sequence shown here is derived from an EMBL/GenBank/DDBJ whole genome shotgun (WGS) entry which is preliminary data.</text>
</comment>
<dbReference type="AlphaFoldDB" id="A0A0F9T6J8"/>
<feature type="region of interest" description="Disordered" evidence="1">
    <location>
        <begin position="256"/>
        <end position="278"/>
    </location>
</feature>
<evidence type="ECO:0000313" key="2">
    <source>
        <dbReference type="EMBL" id="KKN74814.1"/>
    </source>
</evidence>
<accession>A0A0F9T6J8</accession>
<protein>
    <submittedName>
        <fullName evidence="2">Uncharacterized protein</fullName>
    </submittedName>
</protein>
<evidence type="ECO:0000256" key="1">
    <source>
        <dbReference type="SAM" id="MobiDB-lite"/>
    </source>
</evidence>
<name>A0A0F9T6J8_9ZZZZ</name>
<feature type="compositionally biased region" description="Basic and acidic residues" evidence="1">
    <location>
        <begin position="257"/>
        <end position="278"/>
    </location>
</feature>